<dbReference type="Gene3D" id="3.30.1240.10">
    <property type="match status" value="1"/>
</dbReference>
<dbReference type="eggNOG" id="COG0561">
    <property type="taxonomic scope" value="Bacteria"/>
</dbReference>
<dbReference type="Pfam" id="PF08282">
    <property type="entry name" value="Hydrolase_3"/>
    <property type="match status" value="1"/>
</dbReference>
<dbReference type="NCBIfam" id="TIGR00099">
    <property type="entry name" value="Cof-subfamily"/>
    <property type="match status" value="1"/>
</dbReference>
<keyword evidence="2" id="KW-1185">Reference proteome</keyword>
<protein>
    <submittedName>
        <fullName evidence="1">Cof-like hydrolase</fullName>
    </submittedName>
</protein>
<sequence length="255" mass="27442">MIKAAFFDIDGTLVSLRTHRIPASAAVALEQMRARGISIIVASGRPRYQLGICSGHGFDAFITLNGQLCYDAAGIYRAAPIDARDARVIVDHVLAGRYDAIALQAQRGFANRESASVRAMCRKVDFEYRADDFGRALDEPVYQFCAFVEPGAERDVLSGTHTLTHTRWTELFCDILPTCGGKAAGVAATLKRMGIDAKEAVAFGDGGNDIDMFDAVGTSVAMGNASDEVKRHADHVAPGVDEDGLYRAALELDLI</sequence>
<accession>F2NBK9</accession>
<dbReference type="RefSeq" id="WP_013708488.1">
    <property type="nucleotide sequence ID" value="NC_015389.1"/>
</dbReference>
<dbReference type="InterPro" id="IPR036412">
    <property type="entry name" value="HAD-like_sf"/>
</dbReference>
<dbReference type="Proteomes" id="UP000006851">
    <property type="component" value="Chromosome"/>
</dbReference>
<evidence type="ECO:0000313" key="2">
    <source>
        <dbReference type="Proteomes" id="UP000006851"/>
    </source>
</evidence>
<dbReference type="PANTHER" id="PTHR10000:SF25">
    <property type="entry name" value="PHOSPHATASE YKRA-RELATED"/>
    <property type="match status" value="1"/>
</dbReference>
<dbReference type="GO" id="GO:0016791">
    <property type="term" value="F:phosphatase activity"/>
    <property type="evidence" value="ECO:0007669"/>
    <property type="project" value="TreeGrafter"/>
</dbReference>
<gene>
    <name evidence="1" type="ordered locus">Corgl_0631</name>
</gene>
<dbReference type="InterPro" id="IPR023214">
    <property type="entry name" value="HAD_sf"/>
</dbReference>
<dbReference type="STRING" id="700015.Corgl_0631"/>
<dbReference type="PROSITE" id="PS01228">
    <property type="entry name" value="COF_1"/>
    <property type="match status" value="1"/>
</dbReference>
<reference evidence="2" key="1">
    <citation type="journal article" date="2013" name="Stand. Genomic Sci.">
        <title>Complete genome sequence of Coriobacterium glomerans type strain (PW2(T)) from the midgut of Pyrrhocoris apterus L. (red soldier bug).</title>
        <authorList>
            <person name="Stackebrandt E."/>
            <person name="Zeytun A."/>
            <person name="Lapidus A."/>
            <person name="Nolan M."/>
            <person name="Lucas S."/>
            <person name="Hammon N."/>
            <person name="Deshpande S."/>
            <person name="Cheng J.F."/>
            <person name="Tapia R."/>
            <person name="Goodwin L.A."/>
            <person name="Pitluck S."/>
            <person name="Liolios K."/>
            <person name="Pagani I."/>
            <person name="Ivanova N."/>
            <person name="Mavromatis K."/>
            <person name="Mikhailova N."/>
            <person name="Huntemann M."/>
            <person name="Pati A."/>
            <person name="Chen A."/>
            <person name="Palaniappan K."/>
            <person name="Chang Y.J."/>
            <person name="Land M."/>
            <person name="Hauser L."/>
            <person name="Rohde M."/>
            <person name="Pukall R."/>
            <person name="Goker M."/>
            <person name="Detter J.C."/>
            <person name="Woyke T."/>
            <person name="Bristow J."/>
            <person name="Eisen J.A."/>
            <person name="Markowitz V."/>
            <person name="Hugenholtz P."/>
            <person name="Kyrpides N.C."/>
            <person name="Klenk H.P."/>
        </authorList>
    </citation>
    <scope>NUCLEOTIDE SEQUENCE</scope>
    <source>
        <strain evidence="2">ATCC 49209 / DSM 20642 / JCM 10262 / PW2</strain>
    </source>
</reference>
<organism evidence="1 2">
    <name type="scientific">Coriobacterium glomerans (strain ATCC 49209 / DSM 20642 / JCM 10262 / PW2)</name>
    <dbReference type="NCBI Taxonomy" id="700015"/>
    <lineage>
        <taxon>Bacteria</taxon>
        <taxon>Bacillati</taxon>
        <taxon>Actinomycetota</taxon>
        <taxon>Coriobacteriia</taxon>
        <taxon>Coriobacteriales</taxon>
        <taxon>Coriobacteriaceae</taxon>
        <taxon>Coriobacterium</taxon>
    </lineage>
</organism>
<dbReference type="GO" id="GO:0000287">
    <property type="term" value="F:magnesium ion binding"/>
    <property type="evidence" value="ECO:0007669"/>
    <property type="project" value="TreeGrafter"/>
</dbReference>
<dbReference type="SUPFAM" id="SSF56784">
    <property type="entry name" value="HAD-like"/>
    <property type="match status" value="1"/>
</dbReference>
<dbReference type="EMBL" id="CP002628">
    <property type="protein sequence ID" value="AEB06745.1"/>
    <property type="molecule type" value="Genomic_DNA"/>
</dbReference>
<dbReference type="AlphaFoldDB" id="F2NBK9"/>
<dbReference type="SFLD" id="SFLDS00003">
    <property type="entry name" value="Haloacid_Dehalogenase"/>
    <property type="match status" value="1"/>
</dbReference>
<dbReference type="Gene3D" id="3.40.50.1000">
    <property type="entry name" value="HAD superfamily/HAD-like"/>
    <property type="match status" value="1"/>
</dbReference>
<dbReference type="KEGG" id="cgo:Corgl_0631"/>
<dbReference type="GO" id="GO:0005829">
    <property type="term" value="C:cytosol"/>
    <property type="evidence" value="ECO:0007669"/>
    <property type="project" value="TreeGrafter"/>
</dbReference>
<keyword evidence="1" id="KW-0378">Hydrolase</keyword>
<name>F2NBK9_CORGP</name>
<dbReference type="PANTHER" id="PTHR10000">
    <property type="entry name" value="PHOSPHOSERINE PHOSPHATASE"/>
    <property type="match status" value="1"/>
</dbReference>
<dbReference type="HOGENOM" id="CLU_044146_7_0_11"/>
<evidence type="ECO:0000313" key="1">
    <source>
        <dbReference type="EMBL" id="AEB06745.1"/>
    </source>
</evidence>
<dbReference type="PROSITE" id="PS01229">
    <property type="entry name" value="COF_2"/>
    <property type="match status" value="1"/>
</dbReference>
<dbReference type="SFLD" id="SFLDG01140">
    <property type="entry name" value="C2.B:_Phosphomannomutase_and_P"/>
    <property type="match status" value="1"/>
</dbReference>
<proteinExistence type="predicted"/>
<dbReference type="InterPro" id="IPR000150">
    <property type="entry name" value="Cof"/>
</dbReference>
<dbReference type="OrthoDB" id="3180855at2"/>